<gene>
    <name evidence="6" type="ORF">BCR35DRAFT_309005</name>
</gene>
<keyword evidence="2" id="KW-0285">Flavoprotein</keyword>
<evidence type="ECO:0000313" key="7">
    <source>
        <dbReference type="Proteomes" id="UP000193467"/>
    </source>
</evidence>
<dbReference type="Gene3D" id="3.50.50.60">
    <property type="entry name" value="FAD/NAD(P)-binding domain"/>
    <property type="match status" value="3"/>
</dbReference>
<keyword evidence="3" id="KW-0274">FAD</keyword>
<dbReference type="STRING" id="106004.A0A1Y2DRM5"/>
<dbReference type="PANTHER" id="PTHR23023">
    <property type="entry name" value="DIMETHYLANILINE MONOOXYGENASE"/>
    <property type="match status" value="1"/>
</dbReference>
<name>A0A1Y2DRM5_9BASI</name>
<evidence type="ECO:0000256" key="5">
    <source>
        <dbReference type="SAM" id="MobiDB-lite"/>
    </source>
</evidence>
<dbReference type="GO" id="GO:0050661">
    <property type="term" value="F:NADP binding"/>
    <property type="evidence" value="ECO:0007669"/>
    <property type="project" value="InterPro"/>
</dbReference>
<evidence type="ECO:0000256" key="3">
    <source>
        <dbReference type="ARBA" id="ARBA00022827"/>
    </source>
</evidence>
<dbReference type="Proteomes" id="UP000193467">
    <property type="component" value="Unassembled WGS sequence"/>
</dbReference>
<evidence type="ECO:0000313" key="6">
    <source>
        <dbReference type="EMBL" id="ORY61920.1"/>
    </source>
</evidence>
<comment type="similarity">
    <text evidence="1">Belongs to the FMO family.</text>
</comment>
<dbReference type="EMBL" id="MCGR01000071">
    <property type="protein sequence ID" value="ORY61920.1"/>
    <property type="molecule type" value="Genomic_DNA"/>
</dbReference>
<reference evidence="6 7" key="1">
    <citation type="submission" date="2016-07" db="EMBL/GenBank/DDBJ databases">
        <title>Pervasive Adenine N6-methylation of Active Genes in Fungi.</title>
        <authorList>
            <consortium name="DOE Joint Genome Institute"/>
            <person name="Mondo S.J."/>
            <person name="Dannebaum R.O."/>
            <person name="Kuo R.C."/>
            <person name="Labutti K."/>
            <person name="Haridas S."/>
            <person name="Kuo A."/>
            <person name="Salamov A."/>
            <person name="Ahrendt S.R."/>
            <person name="Lipzen A."/>
            <person name="Sullivan W."/>
            <person name="Andreopoulos W.B."/>
            <person name="Clum A."/>
            <person name="Lindquist E."/>
            <person name="Daum C."/>
            <person name="Ramamoorthy G.K."/>
            <person name="Gryganskyi A."/>
            <person name="Culley D."/>
            <person name="Magnuson J.K."/>
            <person name="James T.Y."/>
            <person name="O'Malley M.A."/>
            <person name="Stajich J.E."/>
            <person name="Spatafora J.W."/>
            <person name="Visel A."/>
            <person name="Grigoriev I.V."/>
        </authorList>
    </citation>
    <scope>NUCLEOTIDE SEQUENCE [LARGE SCALE GENOMIC DNA]</scope>
    <source>
        <strain evidence="6 7">62-1032</strain>
    </source>
</reference>
<evidence type="ECO:0000256" key="1">
    <source>
        <dbReference type="ARBA" id="ARBA00009183"/>
    </source>
</evidence>
<dbReference type="SUPFAM" id="SSF51905">
    <property type="entry name" value="FAD/NAD(P)-binding domain"/>
    <property type="match status" value="1"/>
</dbReference>
<evidence type="ECO:0000256" key="4">
    <source>
        <dbReference type="ARBA" id="ARBA00023002"/>
    </source>
</evidence>
<dbReference type="GO" id="GO:0004499">
    <property type="term" value="F:N,N-dimethylaniline monooxygenase activity"/>
    <property type="evidence" value="ECO:0007669"/>
    <property type="project" value="InterPro"/>
</dbReference>
<dbReference type="FunCoup" id="A0A1Y2DRM5">
    <property type="interactions" value="25"/>
</dbReference>
<dbReference type="GO" id="GO:0050660">
    <property type="term" value="F:flavin adenine dinucleotide binding"/>
    <property type="evidence" value="ECO:0007669"/>
    <property type="project" value="InterPro"/>
</dbReference>
<comment type="caution">
    <text evidence="6">The sequence shown here is derived from an EMBL/GenBank/DDBJ whole genome shotgun (WGS) entry which is preliminary data.</text>
</comment>
<keyword evidence="4" id="KW-0560">Oxidoreductase</keyword>
<dbReference type="Pfam" id="PF00743">
    <property type="entry name" value="FMO-like"/>
    <property type="match status" value="3"/>
</dbReference>
<feature type="region of interest" description="Disordered" evidence="5">
    <location>
        <begin position="334"/>
        <end position="355"/>
    </location>
</feature>
<proteinExistence type="inferred from homology"/>
<sequence length="474" mass="52026">MGSAPSTTADKRVAIIGGGASGLVALEEALEKGLDAQLYEAREEVGGAWLLSENPGPCLTTFDSDGLAMLKAPDEDSDGPPPPTPMYPSLKTNVPSTLMEYRSRPFPPTVPLFPGPAAIAAYVKDGARSLEHHISLSTRVTRLRWTTKEDGGEQRKWFIETKSTSTPDDPPTVAQFDFVIVANGHYSKPWIPLIEGLPTWSGEILHSRWYRSAEAFKDKTVLVLGNGASGYDATRECAVSIHERRLADPSAELPKIYQSARSPSALGIPFDDPSAPDWAREITVFPPIAKTEGKRITFVDGRTLEDVDVILFATGYLFSFPFVDTSDAPFNKYPLTKQPPLPTGEQPNTPSEGGLRVRHLDSRDTFYHPDPTLALICLPYLVIPFSLAQIQSRLATAFWAGRIQLTIEPGVGEEVEEARAPLVWGHPKQFDSHDRWLEELGEGEEGFGKWSKTSAAMRDLRQGAKGLRRAVLGY</sequence>
<evidence type="ECO:0008006" key="8">
    <source>
        <dbReference type="Google" id="ProtNLM"/>
    </source>
</evidence>
<dbReference type="InterPro" id="IPR020946">
    <property type="entry name" value="Flavin_mOase-like"/>
</dbReference>
<dbReference type="InParanoid" id="A0A1Y2DRM5"/>
<dbReference type="AlphaFoldDB" id="A0A1Y2DRM5"/>
<dbReference type="InterPro" id="IPR050346">
    <property type="entry name" value="FMO-like"/>
</dbReference>
<keyword evidence="7" id="KW-1185">Reference proteome</keyword>
<evidence type="ECO:0000256" key="2">
    <source>
        <dbReference type="ARBA" id="ARBA00022630"/>
    </source>
</evidence>
<accession>A0A1Y2DRM5</accession>
<dbReference type="OrthoDB" id="66881at2759"/>
<dbReference type="InterPro" id="IPR036188">
    <property type="entry name" value="FAD/NAD-bd_sf"/>
</dbReference>
<organism evidence="6 7">
    <name type="scientific">Leucosporidium creatinivorum</name>
    <dbReference type="NCBI Taxonomy" id="106004"/>
    <lineage>
        <taxon>Eukaryota</taxon>
        <taxon>Fungi</taxon>
        <taxon>Dikarya</taxon>
        <taxon>Basidiomycota</taxon>
        <taxon>Pucciniomycotina</taxon>
        <taxon>Microbotryomycetes</taxon>
        <taxon>Leucosporidiales</taxon>
        <taxon>Leucosporidium</taxon>
    </lineage>
</organism>
<protein>
    <recommendedName>
        <fullName evidence="8">FAD/NAD(P)-binding domain-containing protein</fullName>
    </recommendedName>
</protein>